<gene>
    <name evidence="1" type="ORF">HNR25_005190</name>
</gene>
<dbReference type="Proteomes" id="UP000578077">
    <property type="component" value="Unassembled WGS sequence"/>
</dbReference>
<keyword evidence="2" id="KW-1185">Reference proteome</keyword>
<dbReference type="EMBL" id="JACHLY010000003">
    <property type="protein sequence ID" value="MBB6001359.1"/>
    <property type="molecule type" value="Genomic_DNA"/>
</dbReference>
<accession>A0A841EIZ2</accession>
<dbReference type="RefSeq" id="WP_184640688.1">
    <property type="nucleotide sequence ID" value="NZ_JACHLY010000003.1"/>
</dbReference>
<dbReference type="AlphaFoldDB" id="A0A841EIZ2"/>
<sequence length="124" mass="13357">MPRYELDALLEGICAVFKSAGLQDAAQAGPGYDATPVGEYTVRIRWQLPGRGRRGRRAANEARTAAMHTALGELLRAQGYGFHRSLDADSRECLLVQTPDAPWPVHEAAISARARAPAQTVSTG</sequence>
<protein>
    <submittedName>
        <fullName evidence="1">Uncharacterized protein</fullName>
    </submittedName>
</protein>
<organism evidence="1 2">
    <name type="scientific">Streptomonospora salina</name>
    <dbReference type="NCBI Taxonomy" id="104205"/>
    <lineage>
        <taxon>Bacteria</taxon>
        <taxon>Bacillati</taxon>
        <taxon>Actinomycetota</taxon>
        <taxon>Actinomycetes</taxon>
        <taxon>Streptosporangiales</taxon>
        <taxon>Nocardiopsidaceae</taxon>
        <taxon>Streptomonospora</taxon>
    </lineage>
</organism>
<evidence type="ECO:0000313" key="2">
    <source>
        <dbReference type="Proteomes" id="UP000578077"/>
    </source>
</evidence>
<name>A0A841EIZ2_9ACTN</name>
<reference evidence="1 2" key="1">
    <citation type="submission" date="2020-08" db="EMBL/GenBank/DDBJ databases">
        <title>Sequencing the genomes of 1000 actinobacteria strains.</title>
        <authorList>
            <person name="Klenk H.-P."/>
        </authorList>
    </citation>
    <scope>NUCLEOTIDE SEQUENCE [LARGE SCALE GENOMIC DNA]</scope>
    <source>
        <strain evidence="1 2">DSM 44593</strain>
    </source>
</reference>
<evidence type="ECO:0000313" key="1">
    <source>
        <dbReference type="EMBL" id="MBB6001359.1"/>
    </source>
</evidence>
<comment type="caution">
    <text evidence="1">The sequence shown here is derived from an EMBL/GenBank/DDBJ whole genome shotgun (WGS) entry which is preliminary data.</text>
</comment>
<proteinExistence type="predicted"/>